<dbReference type="GO" id="GO:0005769">
    <property type="term" value="C:early endosome"/>
    <property type="evidence" value="ECO:0007669"/>
    <property type="project" value="TreeGrafter"/>
</dbReference>
<name>A0A163JK56_ABSGL</name>
<feature type="transmembrane region" description="Helical" evidence="11">
    <location>
        <begin position="220"/>
        <end position="245"/>
    </location>
</feature>
<dbReference type="AlphaFoldDB" id="A0A163JK56"/>
<keyword evidence="2 9" id="KW-0813">Transport</keyword>
<keyword evidence="8 9" id="KW-0739">Sodium transport</keyword>
<sequence length="695" mass="77957">MSANETDPSMPSPDEPMEEEMYSAWALLILMTLLIGALWASYHLQLRKIRAIHETVISIMAGMIVGLIIKLSPGTIIQKMMQFNQGYFFNLLLPPIILNSGYELKRRNFFYNFGTILTFAMVGTFIAAIVTGVLTFLFALLHLEGINISFLDSMIFGSILSATDPVTILAIFSQLHVDPQLFSIISGESLLNDAVAIVLSETLRKFRGQDLHAVNVFKGIGLFLGVFSASTVIGILFGIGVALMLKYSQLYRLPNIEACMISLMAYSSYLFSNAAQMSGIVTLLFTGITLKHYAYDNMSLRTKRATRYVFQILSQLSENFIFIYLGVNLFTQTELDYKPIFILVTTVFICIARYFSVAPLSFLINAICRAVGKPELLPRSHQMMLFWAGLRGAVAFALASSLTGESGSAMRTTILAVVVLTVLIFGGTTNRMLQVLEIKTGVVEPDDSCSDDEEDVDPQQWSSQHARARRRQQRQLEEEGSPQRQRHQRQQQQHHQQRRRSSEEHLLNMEENGNSTDDDLEEEDYMLQPSQRRYQQEQMDVSIGGLLSGPLGAPIPEPDQPHWFMSFDEKWIKPLLTKKHVQARNQTLAEYWRDKRKKMERANQNMLAGIRGMHLQPEQDAVTLKSVHGATSALVVDEDDDNGSSIFVGGRQSDINEWEQQAADRNIFGKPSANNKLVIGAGRVFGRSPSSPPDG</sequence>
<dbReference type="Pfam" id="PF00999">
    <property type="entry name" value="Na_H_Exchanger"/>
    <property type="match status" value="1"/>
</dbReference>
<evidence type="ECO:0000256" key="7">
    <source>
        <dbReference type="ARBA" id="ARBA00023136"/>
    </source>
</evidence>
<dbReference type="OMA" id="FTYVRRF"/>
<evidence type="ECO:0000256" key="4">
    <source>
        <dbReference type="ARBA" id="ARBA00022989"/>
    </source>
</evidence>
<gene>
    <name evidence="13" type="primary">ABSGL_05590.1 scaffold 7188</name>
</gene>
<proteinExistence type="inferred from homology"/>
<evidence type="ECO:0000256" key="2">
    <source>
        <dbReference type="ARBA" id="ARBA00022448"/>
    </source>
</evidence>
<dbReference type="NCBIfam" id="TIGR00840">
    <property type="entry name" value="b_cpa1"/>
    <property type="match status" value="1"/>
</dbReference>
<feature type="domain" description="Cation/H+ exchanger transmembrane" evidence="12">
    <location>
        <begin position="37"/>
        <end position="434"/>
    </location>
</feature>
<evidence type="ECO:0000256" key="11">
    <source>
        <dbReference type="SAM" id="Phobius"/>
    </source>
</evidence>
<dbReference type="GO" id="GO:0015385">
    <property type="term" value="F:sodium:proton antiporter activity"/>
    <property type="evidence" value="ECO:0007669"/>
    <property type="project" value="InterPro"/>
</dbReference>
<keyword evidence="9" id="KW-0050">Antiport</keyword>
<keyword evidence="7 11" id="KW-0472">Membrane</keyword>
<dbReference type="PRINTS" id="PR01084">
    <property type="entry name" value="NAHEXCHNGR"/>
</dbReference>
<protein>
    <recommendedName>
        <fullName evidence="9">Sodium/hydrogen exchanger</fullName>
    </recommendedName>
</protein>
<dbReference type="GO" id="GO:0000329">
    <property type="term" value="C:fungal-type vacuole membrane"/>
    <property type="evidence" value="ECO:0007669"/>
    <property type="project" value="TreeGrafter"/>
</dbReference>
<dbReference type="Gene3D" id="6.10.140.1330">
    <property type="match status" value="1"/>
</dbReference>
<evidence type="ECO:0000256" key="10">
    <source>
        <dbReference type="SAM" id="MobiDB-lite"/>
    </source>
</evidence>
<evidence type="ECO:0000259" key="12">
    <source>
        <dbReference type="Pfam" id="PF00999"/>
    </source>
</evidence>
<accession>A0A163JK56</accession>
<evidence type="ECO:0000313" key="14">
    <source>
        <dbReference type="Proteomes" id="UP000078561"/>
    </source>
</evidence>
<dbReference type="InterPro" id="IPR004709">
    <property type="entry name" value="NaH_exchanger"/>
</dbReference>
<dbReference type="Proteomes" id="UP000078561">
    <property type="component" value="Unassembled WGS sequence"/>
</dbReference>
<dbReference type="GO" id="GO:0015386">
    <property type="term" value="F:potassium:proton antiporter activity"/>
    <property type="evidence" value="ECO:0007669"/>
    <property type="project" value="TreeGrafter"/>
</dbReference>
<feature type="transmembrane region" description="Helical" evidence="11">
    <location>
        <begin position="308"/>
        <end position="327"/>
    </location>
</feature>
<reference evidence="13" key="1">
    <citation type="submission" date="2016-04" db="EMBL/GenBank/DDBJ databases">
        <authorList>
            <person name="Evans L.H."/>
            <person name="Alamgir A."/>
            <person name="Owens N."/>
            <person name="Weber N.D."/>
            <person name="Virtaneva K."/>
            <person name="Barbian K."/>
            <person name="Babar A."/>
            <person name="Rosenke K."/>
        </authorList>
    </citation>
    <scope>NUCLEOTIDE SEQUENCE [LARGE SCALE GENOMIC DNA]</scope>
    <source>
        <strain evidence="13">CBS 101.48</strain>
    </source>
</reference>
<comment type="subcellular location">
    <subcellularLocation>
        <location evidence="1">Membrane</location>
        <topology evidence="1">Multi-pass membrane protein</topology>
    </subcellularLocation>
</comment>
<feature type="transmembrane region" description="Helical" evidence="11">
    <location>
        <begin position="409"/>
        <end position="429"/>
    </location>
</feature>
<evidence type="ECO:0000256" key="5">
    <source>
        <dbReference type="ARBA" id="ARBA00023053"/>
    </source>
</evidence>
<dbReference type="InParanoid" id="A0A163JK56"/>
<keyword evidence="5" id="KW-0915">Sodium</keyword>
<dbReference type="STRING" id="4829.A0A163JK56"/>
<feature type="transmembrane region" description="Helical" evidence="11">
    <location>
        <begin position="153"/>
        <end position="175"/>
    </location>
</feature>
<keyword evidence="3 9" id="KW-0812">Transmembrane</keyword>
<dbReference type="InterPro" id="IPR006153">
    <property type="entry name" value="Cation/H_exchanger_TM"/>
</dbReference>
<dbReference type="InterPro" id="IPR018422">
    <property type="entry name" value="Cation/H_exchanger_CPA1"/>
</dbReference>
<evidence type="ECO:0000256" key="6">
    <source>
        <dbReference type="ARBA" id="ARBA00023065"/>
    </source>
</evidence>
<feature type="transmembrane region" description="Helical" evidence="11">
    <location>
        <begin position="339"/>
        <end position="364"/>
    </location>
</feature>
<dbReference type="EMBL" id="LT553043">
    <property type="protein sequence ID" value="SAL99934.1"/>
    <property type="molecule type" value="Genomic_DNA"/>
</dbReference>
<keyword evidence="4 11" id="KW-1133">Transmembrane helix</keyword>
<feature type="transmembrane region" description="Helical" evidence="11">
    <location>
        <begin position="265"/>
        <end position="288"/>
    </location>
</feature>
<dbReference type="GO" id="GO:0005770">
    <property type="term" value="C:late endosome"/>
    <property type="evidence" value="ECO:0007669"/>
    <property type="project" value="TreeGrafter"/>
</dbReference>
<keyword evidence="6 9" id="KW-0406">Ion transport</keyword>
<dbReference type="FunCoup" id="A0A163JK56">
    <property type="interactions" value="387"/>
</dbReference>
<dbReference type="PANTHER" id="PTHR10110:SF187">
    <property type="entry name" value="SODIUM_HYDROGEN EXCHANGER"/>
    <property type="match status" value="1"/>
</dbReference>
<feature type="transmembrane region" description="Helical" evidence="11">
    <location>
        <begin position="22"/>
        <end position="44"/>
    </location>
</feature>
<dbReference type="OrthoDB" id="196264at2759"/>
<feature type="region of interest" description="Disordered" evidence="10">
    <location>
        <begin position="444"/>
        <end position="521"/>
    </location>
</feature>
<feature type="transmembrane region" description="Helical" evidence="11">
    <location>
        <begin position="385"/>
        <end position="403"/>
    </location>
</feature>
<evidence type="ECO:0000313" key="13">
    <source>
        <dbReference type="EMBL" id="SAL99934.1"/>
    </source>
</evidence>
<evidence type="ECO:0000256" key="9">
    <source>
        <dbReference type="RuleBase" id="RU003722"/>
    </source>
</evidence>
<evidence type="ECO:0000256" key="1">
    <source>
        <dbReference type="ARBA" id="ARBA00004141"/>
    </source>
</evidence>
<feature type="transmembrane region" description="Helical" evidence="11">
    <location>
        <begin position="109"/>
        <end position="141"/>
    </location>
</feature>
<dbReference type="PANTHER" id="PTHR10110">
    <property type="entry name" value="SODIUM/HYDROGEN EXCHANGER"/>
    <property type="match status" value="1"/>
</dbReference>
<feature type="transmembrane region" description="Helical" evidence="11">
    <location>
        <begin position="56"/>
        <end position="77"/>
    </location>
</feature>
<feature type="compositionally biased region" description="Acidic residues" evidence="10">
    <location>
        <begin position="444"/>
        <end position="457"/>
    </location>
</feature>
<evidence type="ECO:0000256" key="3">
    <source>
        <dbReference type="ARBA" id="ARBA00022692"/>
    </source>
</evidence>
<evidence type="ECO:0000256" key="8">
    <source>
        <dbReference type="ARBA" id="ARBA00023201"/>
    </source>
</evidence>
<dbReference type="GO" id="GO:0007035">
    <property type="term" value="P:vacuolar acidification"/>
    <property type="evidence" value="ECO:0007669"/>
    <property type="project" value="TreeGrafter"/>
</dbReference>
<keyword evidence="14" id="KW-1185">Reference proteome</keyword>
<comment type="similarity">
    <text evidence="9">Belongs to the monovalent cation:proton antiporter 1 (CPA1) transporter (TC 2.A.36) family.</text>
</comment>
<organism evidence="13">
    <name type="scientific">Absidia glauca</name>
    <name type="common">Pin mould</name>
    <dbReference type="NCBI Taxonomy" id="4829"/>
    <lineage>
        <taxon>Eukaryota</taxon>
        <taxon>Fungi</taxon>
        <taxon>Fungi incertae sedis</taxon>
        <taxon>Mucoromycota</taxon>
        <taxon>Mucoromycotina</taxon>
        <taxon>Mucoromycetes</taxon>
        <taxon>Mucorales</taxon>
        <taxon>Cunninghamellaceae</taxon>
        <taxon>Absidia</taxon>
    </lineage>
</organism>